<protein>
    <submittedName>
        <fullName evidence="2">Protein belonging to Uncharacterized protein family UPF0147</fullName>
    </submittedName>
</protein>
<comment type="caution">
    <text evidence="2">The sequence shown here is derived from an EMBL/GenBank/DDBJ whole genome shotgun (WGS) entry which is preliminary data.</text>
</comment>
<evidence type="ECO:0000256" key="1">
    <source>
        <dbReference type="SAM" id="MobiDB-lite"/>
    </source>
</evidence>
<dbReference type="NCBIfam" id="NF003319">
    <property type="entry name" value="PRK04330.1"/>
    <property type="match status" value="1"/>
</dbReference>
<dbReference type="Pfam" id="PF03685">
    <property type="entry name" value="UPF0147"/>
    <property type="match status" value="1"/>
</dbReference>
<dbReference type="InterPro" id="IPR005354">
    <property type="entry name" value="UPF0147"/>
</dbReference>
<feature type="region of interest" description="Disordered" evidence="1">
    <location>
        <begin position="1"/>
        <end position="24"/>
    </location>
</feature>
<sequence length="107" mass="10838">MTAPSPSAPALGAPASGPAVPVAAPADSPLTRLVATLAELADDVSVPRNVRRGAQAAKEELTKGRVALDVRIASAVAVLDDLANDPNVPTHGRTAIWSILSALESLQ</sequence>
<reference evidence="2" key="2">
    <citation type="journal article" date="2014" name="ISME J.">
        <title>Microbial stratification in low pH oxic and suboxic macroscopic growths along an acid mine drainage.</title>
        <authorList>
            <person name="Mendez-Garcia C."/>
            <person name="Mesa V."/>
            <person name="Sprenger R.R."/>
            <person name="Richter M."/>
            <person name="Diez M.S."/>
            <person name="Solano J."/>
            <person name="Bargiela R."/>
            <person name="Golyshina O.V."/>
            <person name="Manteca A."/>
            <person name="Ramos J.L."/>
            <person name="Gallego J.R."/>
            <person name="Llorente I."/>
            <person name="Martins Dos Santos V.A."/>
            <person name="Jensen O.N."/>
            <person name="Pelaez A.I."/>
            <person name="Sanchez J."/>
            <person name="Ferrer M."/>
        </authorList>
    </citation>
    <scope>NUCLEOTIDE SEQUENCE</scope>
</reference>
<name>T0ZXC3_9ZZZZ</name>
<proteinExistence type="inferred from homology"/>
<organism evidence="2">
    <name type="scientific">mine drainage metagenome</name>
    <dbReference type="NCBI Taxonomy" id="410659"/>
    <lineage>
        <taxon>unclassified sequences</taxon>
        <taxon>metagenomes</taxon>
        <taxon>ecological metagenomes</taxon>
    </lineage>
</organism>
<dbReference type="Gene3D" id="1.20.1440.50">
    <property type="entry name" value="Ta0600-like"/>
    <property type="match status" value="1"/>
</dbReference>
<dbReference type="AlphaFoldDB" id="T0ZXC3"/>
<dbReference type="HAMAP" id="MF_00342">
    <property type="entry name" value="UPF0147"/>
    <property type="match status" value="1"/>
</dbReference>
<dbReference type="InterPro" id="IPR023130">
    <property type="entry name" value="Ta0600-like_sf"/>
</dbReference>
<dbReference type="SUPFAM" id="SSF158436">
    <property type="entry name" value="Ta0600-like"/>
    <property type="match status" value="1"/>
</dbReference>
<accession>T0ZXC3</accession>
<gene>
    <name evidence="2" type="ORF">B1B_11754</name>
</gene>
<reference evidence="2" key="1">
    <citation type="submission" date="2013-08" db="EMBL/GenBank/DDBJ databases">
        <authorList>
            <person name="Mendez C."/>
            <person name="Richter M."/>
            <person name="Ferrer M."/>
            <person name="Sanchez J."/>
        </authorList>
    </citation>
    <scope>NUCLEOTIDE SEQUENCE</scope>
</reference>
<dbReference type="EMBL" id="AUZY01007665">
    <property type="protein sequence ID" value="EQD49213.1"/>
    <property type="molecule type" value="Genomic_DNA"/>
</dbReference>
<evidence type="ECO:0000313" key="2">
    <source>
        <dbReference type="EMBL" id="EQD49213.1"/>
    </source>
</evidence>